<dbReference type="CDD" id="cd00833">
    <property type="entry name" value="PKS"/>
    <property type="match status" value="1"/>
</dbReference>
<gene>
    <name evidence="8" type="ORF">C900_01685</name>
</gene>
<dbReference type="InterPro" id="IPR016035">
    <property type="entry name" value="Acyl_Trfase/lysoPLipase"/>
</dbReference>
<dbReference type="Gene3D" id="1.10.1200.10">
    <property type="entry name" value="ACP-like"/>
    <property type="match status" value="1"/>
</dbReference>
<dbReference type="SMART" id="SM00823">
    <property type="entry name" value="PKS_PP"/>
    <property type="match status" value="1"/>
</dbReference>
<dbReference type="Gene3D" id="3.40.366.10">
    <property type="entry name" value="Malonyl-Coenzyme A Acyl Carrier Protein, domain 2"/>
    <property type="match status" value="1"/>
</dbReference>
<dbReference type="InterPro" id="IPR001227">
    <property type="entry name" value="Ac_transferase_dom_sf"/>
</dbReference>
<dbReference type="Proteomes" id="UP000011135">
    <property type="component" value="Unassembled WGS sequence"/>
</dbReference>
<dbReference type="PROSITE" id="PS52004">
    <property type="entry name" value="KS3_2"/>
    <property type="match status" value="1"/>
</dbReference>
<dbReference type="Gene3D" id="3.40.50.720">
    <property type="entry name" value="NAD(P)-binding Rossmann-like Domain"/>
    <property type="match status" value="1"/>
</dbReference>
<dbReference type="SUPFAM" id="SSF52151">
    <property type="entry name" value="FabD/lysophospholipase-like"/>
    <property type="match status" value="1"/>
</dbReference>
<dbReference type="GO" id="GO:0006633">
    <property type="term" value="P:fatty acid biosynthetic process"/>
    <property type="evidence" value="ECO:0007669"/>
    <property type="project" value="TreeGrafter"/>
</dbReference>
<dbReference type="InterPro" id="IPR020807">
    <property type="entry name" value="PKS_DH"/>
</dbReference>
<sequence>METTKQNIKDTDIAIIGMAGKFPGADNLDQFWDNLKQGVISIKRFSDEDLIENEVNKQDLQHPNYIRAKGTLSDIEYFDGEFFDYTGREAEILDPQIRLLTELSWHALEDAGYVPEKYNGNIGVYTGVTNNLYWQLKMIASGKITNNETLSVAIYSEKDHVSTRISYKLNLTGPSFTVETQCSTSLVAFHLACQGIINGECDMAIAGGASINLPNKAGYIYQEGSIHSKDGVCRAFDENANGTVFSDGAGLVVVKNARKAIADGDNIYAIVKGSAVNNDGLEKAGFTAPSVSGQKKVITHAYEKAGVNPETITYIETHGTGTAIGDPIEIEALTRAFNTNKRGYCRIGSLKPNVGHMDNAAGIGNVIKATLAIKNKQIPPSVNYNKPNPKIKFEETPFVVNTQLVDWEENQSYPRRAGVSSYGVGGTNAHVLLEEYISQDQVEVNNDGLYLIPFSAKSEYSFNALKANLQRYLEGYPGSLSDIAYTLQTGRRDLSYRHVILGNSEDEVLKKLKVATPSSAKKTEDIRTIFLFPGQGAQYVNMGRGLYEQCKPFRRALDQCFEIYAQITNEDLREIVFGDLREEGSTINETKNVQPLIFSFEFALARVLMEAGIKPDYMIGHSIGEYTAACISGVLSLQDAMKLVIKRGELIQSLPKGSMMAIMMEPEDLKPILSRDISIAAINSTGITVVSGEDKAIDELDTTLKRQGVEGRKLHTSHAFHSHMMDPAIDKFEQMFKEVDINEPQIGYMSNLTGKPIQGEEIKKPSYWSAHLRNTVLFKDNIENLPDKGNSIFIEVGPGNVLSSFVKRFSSESRNYAIYNTIRHPQEKVSDTEVFYNVLGKIWQKGLAVNWNKVFDNSARRKVSVPVYPFERKKHWVKGNVYQIAQGAADGTVKYKDSEMLYNRRLYRPTWVETALEPQTLDTNSKSWIVFAEDGDLVSQHILTQTKELSKYALIVNNGDEYKRLKNGYVINHENKHDYKQLFNELKAGINDKEINILHFWSLNFDSELDIHSSKSREFQAKGLISILFIVQTISAIFPKNKVNIKIFTNNIHHISYKDILNPLNATVLGAITTVPLEYKNIDLWGLDLDLKHLERPVLANDAINAMITHNSNDKILALRNDKLFTRTFESMPFKYELELQNIIKDNGVYLVTGGLGGIGVELATYLSKTAKVKLALTGRSEFPDRNKWDKLVKSGGNIADRIRRIQEIESNGAEVMLVKADVADKSSMESCVNQVQAKFGPVNGVLHCAGVAGGNIIPTLEPNLIYDTMNSKVFGTLILDELLQQGNNNLDFMVLCSSISSITGTFGQMSYTASNSFLDAYTHYKNAQGKRNVICFNWDIWQEVGMATKAMKELNREDDIRVEPGDLLEHPLFVGQANMEQKRVYLSHLSPQLHWMIDEHRILNQPVLPGATYVEMLGFIASNEFATKQFKIHNLNLYTPFVVDENTEKSLYTVLKEESGVYHFSIRQKYNSEKDGLCAKGTLEALGLEKRDTVNIAQILQRCNAQTIDNAKNELNKDTSFLELGKRWTCLKSIHLGEEEGVAAIEMPDEYSDDFTDYNYHPAMLDIAFNYFAAWKIGQNEYLPFSFKNMKVYKAIPQKLYSYVKQNGNLQGLKETISFNVNLVDEFGELIISIEEYILKKVYSDTVKGGGGIGKLYDQKREDSKDALLEEGIKSEEGTKIFDTILSNYLLTGSSDYSQVVVSNNDLRAILESGEDTDAYSYFKSNKSDNDQPFTGRPELSELYEAPINDRQEKLCEFFQNYLRIDKVGVNDNFFELGISSLDVAEIKIGIEEGFQIELPVAVIFENPNIKALANFIAQELGEDEKKEEIIDRTDQVNEGRKLLQRRLLTSD</sequence>
<dbReference type="SUPFAM" id="SSF53901">
    <property type="entry name" value="Thiolase-like"/>
    <property type="match status" value="1"/>
</dbReference>
<dbReference type="GO" id="GO:0031177">
    <property type="term" value="F:phosphopantetheine binding"/>
    <property type="evidence" value="ECO:0007669"/>
    <property type="project" value="InterPro"/>
</dbReference>
<dbReference type="RefSeq" id="WP_009579120.1">
    <property type="nucleotide sequence ID" value="NZ_AMZN01000025.1"/>
</dbReference>
<feature type="region of interest" description="N-terminal hotdog fold" evidence="4">
    <location>
        <begin position="1371"/>
        <end position="1491"/>
    </location>
</feature>
<dbReference type="Pfam" id="PF21089">
    <property type="entry name" value="PKS_DH_N"/>
    <property type="match status" value="1"/>
</dbReference>
<dbReference type="InterPro" id="IPR050091">
    <property type="entry name" value="PKS_NRPS_Biosynth_Enz"/>
</dbReference>
<dbReference type="GO" id="GO:0004312">
    <property type="term" value="F:fatty acid synthase activity"/>
    <property type="evidence" value="ECO:0007669"/>
    <property type="project" value="TreeGrafter"/>
</dbReference>
<dbReference type="CDD" id="cd08953">
    <property type="entry name" value="KR_2_SDR_x"/>
    <property type="match status" value="1"/>
</dbReference>
<dbReference type="PATRIC" id="fig|1237149.3.peg.1638"/>
<dbReference type="InterPro" id="IPR014043">
    <property type="entry name" value="Acyl_transferase_dom"/>
</dbReference>
<evidence type="ECO:0000259" key="7">
    <source>
        <dbReference type="PROSITE" id="PS52019"/>
    </source>
</evidence>
<dbReference type="SMART" id="SM00825">
    <property type="entry name" value="PKS_KS"/>
    <property type="match status" value="1"/>
</dbReference>
<dbReference type="Pfam" id="PF00109">
    <property type="entry name" value="ketoacyl-synt"/>
    <property type="match status" value="1"/>
</dbReference>
<dbReference type="SMART" id="SM00827">
    <property type="entry name" value="PKS_AT"/>
    <property type="match status" value="1"/>
</dbReference>
<dbReference type="PANTHER" id="PTHR43775">
    <property type="entry name" value="FATTY ACID SYNTHASE"/>
    <property type="match status" value="1"/>
</dbReference>
<dbReference type="InterPro" id="IPR036291">
    <property type="entry name" value="NAD(P)-bd_dom_sf"/>
</dbReference>
<dbReference type="InterPro" id="IPR049900">
    <property type="entry name" value="PKS_mFAS_DH"/>
</dbReference>
<dbReference type="Gene3D" id="3.40.47.10">
    <property type="match status" value="1"/>
</dbReference>
<dbReference type="Gene3D" id="3.30.70.250">
    <property type="entry name" value="Malonyl-CoA ACP transacylase, ACP-binding"/>
    <property type="match status" value="1"/>
</dbReference>
<dbReference type="Pfam" id="PF00698">
    <property type="entry name" value="Acyl_transf_1"/>
    <property type="match status" value="1"/>
</dbReference>
<feature type="domain" description="Carrier" evidence="5">
    <location>
        <begin position="1747"/>
        <end position="1822"/>
    </location>
</feature>
<feature type="active site" description="Proton acceptor; for dehydratase activity" evidence="4">
    <location>
        <position position="1401"/>
    </location>
</feature>
<feature type="region of interest" description="C-terminal hotdog fold" evidence="4">
    <location>
        <begin position="1505"/>
        <end position="1649"/>
    </location>
</feature>
<dbReference type="SUPFAM" id="SSF47336">
    <property type="entry name" value="ACP-like"/>
    <property type="match status" value="1"/>
</dbReference>
<evidence type="ECO:0000259" key="6">
    <source>
        <dbReference type="PROSITE" id="PS52004"/>
    </source>
</evidence>
<dbReference type="eggNOG" id="COG3321">
    <property type="taxonomic scope" value="Bacteria"/>
</dbReference>
<dbReference type="Pfam" id="PF16197">
    <property type="entry name" value="KAsynt_C_assoc"/>
    <property type="match status" value="1"/>
</dbReference>
<dbReference type="STRING" id="1237149.C900_01685"/>
<organism evidence="8 9">
    <name type="scientific">Fulvivirga imtechensis AK7</name>
    <dbReference type="NCBI Taxonomy" id="1237149"/>
    <lineage>
        <taxon>Bacteria</taxon>
        <taxon>Pseudomonadati</taxon>
        <taxon>Bacteroidota</taxon>
        <taxon>Cytophagia</taxon>
        <taxon>Cytophagales</taxon>
        <taxon>Fulvivirgaceae</taxon>
        <taxon>Fulvivirga</taxon>
    </lineage>
</organism>
<dbReference type="Gene3D" id="3.30.70.3290">
    <property type="match status" value="1"/>
</dbReference>
<dbReference type="InterPro" id="IPR049490">
    <property type="entry name" value="C883_1060-like_KR_N"/>
</dbReference>
<accession>L8JU28</accession>
<evidence type="ECO:0000256" key="4">
    <source>
        <dbReference type="PROSITE-ProRule" id="PRU01363"/>
    </source>
</evidence>
<dbReference type="InterPro" id="IPR013968">
    <property type="entry name" value="PKS_KR"/>
</dbReference>
<dbReference type="InterPro" id="IPR049551">
    <property type="entry name" value="PKS_DH_C"/>
</dbReference>
<name>L8JU28_9BACT</name>
<dbReference type="InterPro" id="IPR009081">
    <property type="entry name" value="PP-bd_ACP"/>
</dbReference>
<dbReference type="PROSITE" id="PS50075">
    <property type="entry name" value="CARRIER"/>
    <property type="match status" value="1"/>
</dbReference>
<feature type="active site" description="Proton donor; for dehydratase activity" evidence="4">
    <location>
        <position position="1567"/>
    </location>
</feature>
<dbReference type="Pfam" id="PF14765">
    <property type="entry name" value="PS-DH"/>
    <property type="match status" value="1"/>
</dbReference>
<dbReference type="SUPFAM" id="SSF55048">
    <property type="entry name" value="Probable ACP-binding domain of malonyl-CoA ACP transacylase"/>
    <property type="match status" value="1"/>
</dbReference>
<keyword evidence="9" id="KW-1185">Reference proteome</keyword>
<keyword evidence="1" id="KW-0596">Phosphopantetheine</keyword>
<comment type="caution">
    <text evidence="8">The sequence shown here is derived from an EMBL/GenBank/DDBJ whole genome shotgun (WGS) entry which is preliminary data.</text>
</comment>
<dbReference type="InterPro" id="IPR049552">
    <property type="entry name" value="PKS_DH_N"/>
</dbReference>
<dbReference type="InterPro" id="IPR014030">
    <property type="entry name" value="Ketoacyl_synth_N"/>
</dbReference>
<evidence type="ECO:0000313" key="8">
    <source>
        <dbReference type="EMBL" id="ELR72270.1"/>
    </source>
</evidence>
<dbReference type="Pfam" id="PF21394">
    <property type="entry name" value="Beta-ketacyl_N"/>
    <property type="match status" value="1"/>
</dbReference>
<dbReference type="SMART" id="SM00826">
    <property type="entry name" value="PKS_DH"/>
    <property type="match status" value="1"/>
</dbReference>
<dbReference type="InterPro" id="IPR014031">
    <property type="entry name" value="Ketoacyl_synth_C"/>
</dbReference>
<dbReference type="PANTHER" id="PTHR43775:SF51">
    <property type="entry name" value="INACTIVE PHENOLPHTHIOCEROL SYNTHESIS POLYKETIDE SYNTHASE TYPE I PKS1-RELATED"/>
    <property type="match status" value="1"/>
</dbReference>
<dbReference type="InterPro" id="IPR057326">
    <property type="entry name" value="KR_dom"/>
</dbReference>
<evidence type="ECO:0000259" key="5">
    <source>
        <dbReference type="PROSITE" id="PS50075"/>
    </source>
</evidence>
<proteinExistence type="predicted"/>
<keyword evidence="2" id="KW-0597">Phosphoprotein</keyword>
<dbReference type="InterPro" id="IPR020806">
    <property type="entry name" value="PKS_PP-bd"/>
</dbReference>
<reference evidence="8 9" key="1">
    <citation type="submission" date="2012-12" db="EMBL/GenBank/DDBJ databases">
        <title>Genome assembly of Fulvivirga imtechensis AK7.</title>
        <authorList>
            <person name="Nupur N."/>
            <person name="Khatri I."/>
            <person name="Kumar R."/>
            <person name="Subramanian S."/>
            <person name="Pinnaka A."/>
        </authorList>
    </citation>
    <scope>NUCLEOTIDE SEQUENCE [LARGE SCALE GENOMIC DNA]</scope>
    <source>
        <strain evidence="8 9">AK7</strain>
    </source>
</reference>
<dbReference type="Pfam" id="PF02801">
    <property type="entry name" value="Ketoacyl-synt_C"/>
    <property type="match status" value="1"/>
</dbReference>
<dbReference type="PROSITE" id="PS52019">
    <property type="entry name" value="PKS_MFAS_DH"/>
    <property type="match status" value="1"/>
</dbReference>
<evidence type="ECO:0000256" key="2">
    <source>
        <dbReference type="ARBA" id="ARBA00022553"/>
    </source>
</evidence>
<evidence type="ECO:0000256" key="3">
    <source>
        <dbReference type="ARBA" id="ARBA00022679"/>
    </source>
</evidence>
<dbReference type="InterPro" id="IPR032821">
    <property type="entry name" value="PKS_assoc"/>
</dbReference>
<feature type="domain" description="Ketosynthase family 3 (KS3)" evidence="6">
    <location>
        <begin position="10"/>
        <end position="435"/>
    </location>
</feature>
<dbReference type="InterPro" id="IPR042104">
    <property type="entry name" value="PKS_dehydratase_sf"/>
</dbReference>
<dbReference type="InterPro" id="IPR016036">
    <property type="entry name" value="Malonyl_transacylase_ACP-bd"/>
</dbReference>
<dbReference type="Pfam" id="PF08659">
    <property type="entry name" value="KR"/>
    <property type="match status" value="1"/>
</dbReference>
<dbReference type="InterPro" id="IPR036736">
    <property type="entry name" value="ACP-like_sf"/>
</dbReference>
<dbReference type="InterPro" id="IPR016039">
    <property type="entry name" value="Thiolase-like"/>
</dbReference>
<keyword evidence="3" id="KW-0808">Transferase</keyword>
<dbReference type="SMART" id="SM00822">
    <property type="entry name" value="PKS_KR"/>
    <property type="match status" value="1"/>
</dbReference>
<dbReference type="Pfam" id="PF00550">
    <property type="entry name" value="PP-binding"/>
    <property type="match status" value="1"/>
</dbReference>
<evidence type="ECO:0000313" key="9">
    <source>
        <dbReference type="Proteomes" id="UP000011135"/>
    </source>
</evidence>
<dbReference type="SUPFAM" id="SSF51735">
    <property type="entry name" value="NAD(P)-binding Rossmann-fold domains"/>
    <property type="match status" value="1"/>
</dbReference>
<evidence type="ECO:0000256" key="1">
    <source>
        <dbReference type="ARBA" id="ARBA00022450"/>
    </source>
</evidence>
<feature type="domain" description="PKS/mFAS DH" evidence="7">
    <location>
        <begin position="1371"/>
        <end position="1649"/>
    </location>
</feature>
<dbReference type="InterPro" id="IPR020841">
    <property type="entry name" value="PKS_Beta-ketoAc_synthase_dom"/>
</dbReference>
<protein>
    <submittedName>
        <fullName evidence="8">Malonyl CoA-acyl carrier protein transacylase</fullName>
    </submittedName>
</protein>
<dbReference type="Gene3D" id="3.10.129.110">
    <property type="entry name" value="Polyketide synthase dehydratase"/>
    <property type="match status" value="1"/>
</dbReference>
<dbReference type="OrthoDB" id="4317020at2"/>
<dbReference type="EMBL" id="AMZN01000025">
    <property type="protein sequence ID" value="ELR72270.1"/>
    <property type="molecule type" value="Genomic_DNA"/>
</dbReference>